<evidence type="ECO:0000313" key="3">
    <source>
        <dbReference type="EMBL" id="ROT43708.1"/>
    </source>
</evidence>
<keyword evidence="2" id="KW-0812">Transmembrane</keyword>
<evidence type="ECO:0000313" key="4">
    <source>
        <dbReference type="Proteomes" id="UP000272025"/>
    </source>
</evidence>
<keyword evidence="2" id="KW-0472">Membrane</keyword>
<accession>A0A3N2QAL5</accession>
<evidence type="ECO:0000256" key="2">
    <source>
        <dbReference type="SAM" id="Phobius"/>
    </source>
</evidence>
<keyword evidence="2" id="KW-1133">Transmembrane helix</keyword>
<evidence type="ECO:0000256" key="1">
    <source>
        <dbReference type="SAM" id="MobiDB-lite"/>
    </source>
</evidence>
<sequence>MSGGSERRRQGTIPSQYLFPALFACSVVSVVSVVSLIPPGFRWASADKGNEGRRRFAPTAETRCKRHQHLSPSVSLRPQRPASKVEREEE</sequence>
<dbReference type="GeneID" id="39579036"/>
<protein>
    <recommendedName>
        <fullName evidence="5">Transmembrane protein</fullName>
    </recommendedName>
</protein>
<gene>
    <name evidence="3" type="ORF">SODALDRAFT_327914</name>
</gene>
<evidence type="ECO:0008006" key="5">
    <source>
        <dbReference type="Google" id="ProtNLM"/>
    </source>
</evidence>
<proteinExistence type="predicted"/>
<dbReference type="RefSeq" id="XP_028471514.1">
    <property type="nucleotide sequence ID" value="XM_028610558.1"/>
</dbReference>
<feature type="transmembrane region" description="Helical" evidence="2">
    <location>
        <begin position="17"/>
        <end position="37"/>
    </location>
</feature>
<dbReference type="Proteomes" id="UP000272025">
    <property type="component" value="Unassembled WGS sequence"/>
</dbReference>
<keyword evidence="4" id="KW-1185">Reference proteome</keyword>
<name>A0A3N2QAL5_SODAK</name>
<feature type="region of interest" description="Disordered" evidence="1">
    <location>
        <begin position="47"/>
        <end position="90"/>
    </location>
</feature>
<dbReference type="AlphaFoldDB" id="A0A3N2QAL5"/>
<dbReference type="EMBL" id="ML119051">
    <property type="protein sequence ID" value="ROT43708.1"/>
    <property type="molecule type" value="Genomic_DNA"/>
</dbReference>
<reference evidence="3 4" key="1">
    <citation type="journal article" date="2018" name="Mol. Ecol.">
        <title>The obligate alkalophilic soda-lake fungus Sodiomyces alkalinus has shifted to a protein diet.</title>
        <authorList>
            <person name="Grum-Grzhimaylo A.A."/>
            <person name="Falkoski D.L."/>
            <person name="van den Heuvel J."/>
            <person name="Valero-Jimenez C.A."/>
            <person name="Min B."/>
            <person name="Choi I.G."/>
            <person name="Lipzen A."/>
            <person name="Daum C.G."/>
            <person name="Aanen D.K."/>
            <person name="Tsang A."/>
            <person name="Henrissat B."/>
            <person name="Bilanenko E.N."/>
            <person name="de Vries R.P."/>
            <person name="van Kan J.A.L."/>
            <person name="Grigoriev I.V."/>
            <person name="Debets A.J.M."/>
        </authorList>
    </citation>
    <scope>NUCLEOTIDE SEQUENCE [LARGE SCALE GENOMIC DNA]</scope>
    <source>
        <strain evidence="3 4">F11</strain>
    </source>
</reference>
<organism evidence="3 4">
    <name type="scientific">Sodiomyces alkalinus (strain CBS 110278 / VKM F-3762 / F11)</name>
    <name type="common">Alkaliphilic filamentous fungus</name>
    <dbReference type="NCBI Taxonomy" id="1314773"/>
    <lineage>
        <taxon>Eukaryota</taxon>
        <taxon>Fungi</taxon>
        <taxon>Dikarya</taxon>
        <taxon>Ascomycota</taxon>
        <taxon>Pezizomycotina</taxon>
        <taxon>Sordariomycetes</taxon>
        <taxon>Hypocreomycetidae</taxon>
        <taxon>Glomerellales</taxon>
        <taxon>Plectosphaerellaceae</taxon>
        <taxon>Sodiomyces</taxon>
    </lineage>
</organism>
<dbReference type="PROSITE" id="PS51257">
    <property type="entry name" value="PROKAR_LIPOPROTEIN"/>
    <property type="match status" value="1"/>
</dbReference>